<dbReference type="InterPro" id="IPR000014">
    <property type="entry name" value="PAS"/>
</dbReference>
<feature type="region of interest" description="Disordered" evidence="3">
    <location>
        <begin position="519"/>
        <end position="566"/>
    </location>
</feature>
<evidence type="ECO:0000256" key="3">
    <source>
        <dbReference type="SAM" id="MobiDB-lite"/>
    </source>
</evidence>
<dbReference type="PRINTS" id="PR00344">
    <property type="entry name" value="BCTRLSENSOR"/>
</dbReference>
<dbReference type="InterPro" id="IPR003594">
    <property type="entry name" value="HATPase_dom"/>
</dbReference>
<proteinExistence type="predicted"/>
<dbReference type="Pfam" id="PF00072">
    <property type="entry name" value="Response_reg"/>
    <property type="match status" value="1"/>
</dbReference>
<evidence type="ECO:0000259" key="4">
    <source>
        <dbReference type="PROSITE" id="PS50109"/>
    </source>
</evidence>
<name>A0A507EEM4_9FUNG</name>
<keyword evidence="7" id="KW-1185">Reference proteome</keyword>
<dbReference type="Gene3D" id="1.10.287.130">
    <property type="match status" value="1"/>
</dbReference>
<dbReference type="InterPro" id="IPR036097">
    <property type="entry name" value="HisK_dim/P_sf"/>
</dbReference>
<feature type="compositionally biased region" description="Low complexity" evidence="3">
    <location>
        <begin position="781"/>
        <end position="798"/>
    </location>
</feature>
<feature type="region of interest" description="Disordered" evidence="3">
    <location>
        <begin position="582"/>
        <end position="613"/>
    </location>
</feature>
<feature type="domain" description="Response regulatory" evidence="5">
    <location>
        <begin position="827"/>
        <end position="943"/>
    </location>
</feature>
<dbReference type="InterPro" id="IPR003661">
    <property type="entry name" value="HisK_dim/P_dom"/>
</dbReference>
<dbReference type="InterPro" id="IPR001610">
    <property type="entry name" value="PAC"/>
</dbReference>
<dbReference type="InterPro" id="IPR035965">
    <property type="entry name" value="PAS-like_dom_sf"/>
</dbReference>
<dbReference type="InterPro" id="IPR011006">
    <property type="entry name" value="CheY-like_superfamily"/>
</dbReference>
<feature type="modified residue" description="4-aspartylphosphate" evidence="2">
    <location>
        <position position="878"/>
    </location>
</feature>
<dbReference type="SMART" id="SM00387">
    <property type="entry name" value="HATPase_c"/>
    <property type="match status" value="1"/>
</dbReference>
<dbReference type="Gene3D" id="3.40.50.2300">
    <property type="match status" value="1"/>
</dbReference>
<dbReference type="PROSITE" id="PS50109">
    <property type="entry name" value="HIS_KIN"/>
    <property type="match status" value="1"/>
</dbReference>
<dbReference type="AlphaFoldDB" id="A0A507EEM4"/>
<evidence type="ECO:0000256" key="2">
    <source>
        <dbReference type="PROSITE-ProRule" id="PRU00169"/>
    </source>
</evidence>
<dbReference type="Pfam" id="PF13426">
    <property type="entry name" value="PAS_9"/>
    <property type="match status" value="1"/>
</dbReference>
<evidence type="ECO:0000259" key="5">
    <source>
        <dbReference type="PROSITE" id="PS50110"/>
    </source>
</evidence>
<dbReference type="SMART" id="SM00388">
    <property type="entry name" value="HisKA"/>
    <property type="match status" value="1"/>
</dbReference>
<evidence type="ECO:0000313" key="6">
    <source>
        <dbReference type="EMBL" id="TPX61630.1"/>
    </source>
</evidence>
<dbReference type="CDD" id="cd00130">
    <property type="entry name" value="PAS"/>
    <property type="match status" value="1"/>
</dbReference>
<feature type="compositionally biased region" description="Polar residues" evidence="3">
    <location>
        <begin position="555"/>
        <end position="566"/>
    </location>
</feature>
<dbReference type="SMART" id="SM00086">
    <property type="entry name" value="PAC"/>
    <property type="match status" value="1"/>
</dbReference>
<feature type="compositionally biased region" description="Low complexity" evidence="3">
    <location>
        <begin position="584"/>
        <end position="593"/>
    </location>
</feature>
<evidence type="ECO:0000313" key="7">
    <source>
        <dbReference type="Proteomes" id="UP000318582"/>
    </source>
</evidence>
<dbReference type="Gene3D" id="3.30.450.20">
    <property type="entry name" value="PAS domain"/>
    <property type="match status" value="1"/>
</dbReference>
<sequence>MADPAVILNDDNVMISANPAFSKHITPTYADRSFTKNLLHPNDIRTFTGLLTAFRRPPLAEADNTNGSHDSGLQSPTPPPTTQEPIKCRIQTLSLTSTMPRYESYEWAISQHPTTRHLYMVGRNLTDPKRDISMAAEFEDFFNNAPIALHWLSSEGIVLWANQTELDFLGYTKEEYFSQSITKFCVDESHVVEIFKTLGSGNTIHDVPVRMRHKNGQIKHVLIDSNVNYYPDGTFNHTRCFIRDDTDRKVREGKMQLEIEHVQHVLKTKEDLFSSIAHDLRTPMQAMLGCVQLLLDTDLTEDQEDLGSTIFSSGAELCTMLDNIIDAMRSSSDSPLKINLHPMSLKLELEHVIKRMGVLLHDKDVLLSLAWHGNTTGRLPEWVMGDAVNFKRILINLIGNAIKFTDRGFITVSVKYDPSEPSGLCYRFAVTDTGRGIAKEEQPLVFQRYWQKPSEPGTGDKQVLGVLGIGGAGLGLSICAMAVEAMGGQIGVDSSQQVGRNGTTFWFKLPLEVIPDPSAAAKKRGEREQPGNSGPIMSRNELAHATSEPGDGRRISTTQSESQLSNTDLSLAASFSNQSLDFASPSSRFGSSSTIQSLGYMGTDRSGSPLHRRSSNMTVVSENQPHPAPHTHSCASERIPEVRLPMDTIRPPPHVSANSYPPSTPVAVQHMQFDGAPPQPQLPISAAGLGCRLVSPPIVKYPGRKVQEFSTMQVTPVSENGNAPPPPPPPPATYQRPPEHLFEGGYQERESYRIPMPMGQQQHSDYNQRTGYGQPQSEYSQHAGYGQPQQQQQQQHEPAYFHDTRSDTSSVMSSCSDFDPHNPLGLRILAAEDNMLCQKVLTQILKKLGCAVTIAGDGMEAVRTWQENTEGFDAVLMDIRMPNMDGITATRLLREKGCAIPIIAVTAERGEAERQKCLLVGMNSFLSKPLLIKDLVTRLRDLC</sequence>
<feature type="compositionally biased region" description="Polar residues" evidence="3">
    <location>
        <begin position="63"/>
        <end position="75"/>
    </location>
</feature>
<dbReference type="NCBIfam" id="TIGR00229">
    <property type="entry name" value="sensory_box"/>
    <property type="match status" value="1"/>
</dbReference>
<feature type="region of interest" description="Disordered" evidence="3">
    <location>
        <begin position="758"/>
        <end position="816"/>
    </location>
</feature>
<dbReference type="GO" id="GO:0000155">
    <property type="term" value="F:phosphorelay sensor kinase activity"/>
    <property type="evidence" value="ECO:0007669"/>
    <property type="project" value="InterPro"/>
</dbReference>
<keyword evidence="1 2" id="KW-0597">Phosphoprotein</keyword>
<reference evidence="6 7" key="1">
    <citation type="journal article" date="2019" name="Sci. Rep.">
        <title>Comparative genomics of chytrid fungi reveal insights into the obligate biotrophic and pathogenic lifestyle of Synchytrium endobioticum.</title>
        <authorList>
            <person name="van de Vossenberg B.T.L.H."/>
            <person name="Warris S."/>
            <person name="Nguyen H.D.T."/>
            <person name="van Gent-Pelzer M.P.E."/>
            <person name="Joly D.L."/>
            <person name="van de Geest H.C."/>
            <person name="Bonants P.J.M."/>
            <person name="Smith D.S."/>
            <person name="Levesque C.A."/>
            <person name="van der Lee T.A.J."/>
        </authorList>
    </citation>
    <scope>NUCLEOTIDE SEQUENCE [LARGE SCALE GENOMIC DNA]</scope>
    <source>
        <strain evidence="6 7">CBS 809.83</strain>
    </source>
</reference>
<dbReference type="InterPro" id="IPR005467">
    <property type="entry name" value="His_kinase_dom"/>
</dbReference>
<dbReference type="InterPro" id="IPR004358">
    <property type="entry name" value="Sig_transdc_His_kin-like_C"/>
</dbReference>
<dbReference type="PANTHER" id="PTHR45339">
    <property type="entry name" value="HYBRID SIGNAL TRANSDUCTION HISTIDINE KINASE J"/>
    <property type="match status" value="1"/>
</dbReference>
<accession>A0A507EEM4</accession>
<gene>
    <name evidence="6" type="ORF">PhCBS80983_g00921</name>
</gene>
<dbReference type="InterPro" id="IPR001789">
    <property type="entry name" value="Sig_transdc_resp-reg_receiver"/>
</dbReference>
<dbReference type="SUPFAM" id="SSF55874">
    <property type="entry name" value="ATPase domain of HSP90 chaperone/DNA topoisomerase II/histidine kinase"/>
    <property type="match status" value="1"/>
</dbReference>
<feature type="compositionally biased region" description="Low complexity" evidence="3">
    <location>
        <begin position="807"/>
        <end position="816"/>
    </location>
</feature>
<organism evidence="6 7">
    <name type="scientific">Powellomyces hirtus</name>
    <dbReference type="NCBI Taxonomy" id="109895"/>
    <lineage>
        <taxon>Eukaryota</taxon>
        <taxon>Fungi</taxon>
        <taxon>Fungi incertae sedis</taxon>
        <taxon>Chytridiomycota</taxon>
        <taxon>Chytridiomycota incertae sedis</taxon>
        <taxon>Chytridiomycetes</taxon>
        <taxon>Spizellomycetales</taxon>
        <taxon>Powellomycetaceae</taxon>
        <taxon>Powellomyces</taxon>
    </lineage>
</organism>
<feature type="compositionally biased region" description="Pro residues" evidence="3">
    <location>
        <begin position="723"/>
        <end position="732"/>
    </location>
</feature>
<protein>
    <recommendedName>
        <fullName evidence="8">Histidine kinase</fullName>
    </recommendedName>
</protein>
<dbReference type="PANTHER" id="PTHR45339:SF5">
    <property type="entry name" value="HISTIDINE KINASE"/>
    <property type="match status" value="1"/>
</dbReference>
<dbReference type="CDD" id="cd17546">
    <property type="entry name" value="REC_hyHK_CKI1_RcsC-like"/>
    <property type="match status" value="1"/>
</dbReference>
<dbReference type="InterPro" id="IPR036890">
    <property type="entry name" value="HATPase_C_sf"/>
</dbReference>
<dbReference type="CDD" id="cd00082">
    <property type="entry name" value="HisKA"/>
    <property type="match status" value="1"/>
</dbReference>
<dbReference type="STRING" id="109895.A0A507EEM4"/>
<feature type="compositionally biased region" description="Polar residues" evidence="3">
    <location>
        <begin position="759"/>
        <end position="780"/>
    </location>
</feature>
<feature type="region of interest" description="Disordered" evidence="3">
    <location>
        <begin position="716"/>
        <end position="738"/>
    </location>
</feature>
<dbReference type="Proteomes" id="UP000318582">
    <property type="component" value="Unassembled WGS sequence"/>
</dbReference>
<feature type="region of interest" description="Disordered" evidence="3">
    <location>
        <begin position="59"/>
        <end position="84"/>
    </location>
</feature>
<dbReference type="SUPFAM" id="SSF52172">
    <property type="entry name" value="CheY-like"/>
    <property type="match status" value="1"/>
</dbReference>
<evidence type="ECO:0000256" key="1">
    <source>
        <dbReference type="ARBA" id="ARBA00022553"/>
    </source>
</evidence>
<comment type="caution">
    <text evidence="6">The sequence shown here is derived from an EMBL/GenBank/DDBJ whole genome shotgun (WGS) entry which is preliminary data.</text>
</comment>
<dbReference type="SUPFAM" id="SSF55785">
    <property type="entry name" value="PYP-like sensor domain (PAS domain)"/>
    <property type="match status" value="1"/>
</dbReference>
<evidence type="ECO:0008006" key="8">
    <source>
        <dbReference type="Google" id="ProtNLM"/>
    </source>
</evidence>
<dbReference type="Gene3D" id="3.30.565.10">
    <property type="entry name" value="Histidine kinase-like ATPase, C-terminal domain"/>
    <property type="match status" value="1"/>
</dbReference>
<dbReference type="SUPFAM" id="SSF47384">
    <property type="entry name" value="Homodimeric domain of signal transducing histidine kinase"/>
    <property type="match status" value="1"/>
</dbReference>
<dbReference type="Pfam" id="PF00512">
    <property type="entry name" value="HisKA"/>
    <property type="match status" value="1"/>
</dbReference>
<dbReference type="PROSITE" id="PS50110">
    <property type="entry name" value="RESPONSE_REGULATORY"/>
    <property type="match status" value="1"/>
</dbReference>
<feature type="domain" description="Histidine kinase" evidence="4">
    <location>
        <begin position="275"/>
        <end position="513"/>
    </location>
</feature>
<dbReference type="SMART" id="SM00448">
    <property type="entry name" value="REC"/>
    <property type="match status" value="1"/>
</dbReference>
<dbReference type="Pfam" id="PF02518">
    <property type="entry name" value="HATPase_c"/>
    <property type="match status" value="1"/>
</dbReference>
<dbReference type="EMBL" id="QEAQ01000006">
    <property type="protein sequence ID" value="TPX61630.1"/>
    <property type="molecule type" value="Genomic_DNA"/>
</dbReference>